<sequence>MDDLVKKFAEMPHDTQMFEKLVHKYTREEDWNALIHLHIDHAQAIKDETKGEAYRYFLQAARLQKIHRAFSSETIDLLQTCMNLLPERDDAFLEMEIHYQNEKKWEELIGIYKQKIEHSSVVAQEELATNIANIYFFELKDLTNAACFYEKAATVNPQSKTIQFHLLDIYEKQQQYEKYYHVLEILINLSDTVEEKERYYFQLAELQFEQNKWEKAAQSYQKITGTPYRERIISRLEEIYKDDPDHLITVLNQKLDFLKAKEEKAKTYLQLARLKDEHFSELDNAIVFYEKALLLKSDINIIESICDVLWRKENIHEWYLYKKQKVAMLASKQEKAYTLHSCAVDLKASKQNEENIDRLVEIYENILQLSPGDEIAIEYLTQTYQALHRYEQLVKVLVHKSKYSSLAERVSIYYNIAKLLPESLSQQQGSYYQKVIAIQGDHNEALLQLRNKYTESKNYRELIKVIEDEIRLTAIDPEIRYHEIGTIYDEHLEDEDNAIAYFEKALASNSLFLPSYVSLRRLHKKRGEIEKYIEVGEKELTVNENKQESIDLHFSLAEMYVDRDREKQERHLRKILHYEPDETKANDILLRNYEEKGDWQKYVGILLNKAAFQPYSEDVAALYQQIATVYEEQLKDIPTAKLYYVKAHYLQPTQLDIMCKLSKICADLQQVTEQIVYLKKEMALTKDCKEVAAIQRKIADIYVQENDIDAALTYYKKATANVPDDLEILKTLEKLYSDHNRTSLLIANLNEQTFLVDDASKIDLYKRLADLSDNTDDKILYLQKLQQLDFSSAYVSLEECYRIKEMWTELSALYAKKLEEKEQLEILQKAANVYEEHIEDNYKLQRLYIKILAKTSDDTIFEKLERISYKIEDWEKVVEICQAKLKKTNDSEQIFLQMGEIYTKHIPDVDAAISHYYKALDLNLQTTTLQKLKSLHLVKLEYHKAIEIIDKLIDVTGGEHDLYIELGNIFYQHLREEDKAIIHYQKALEVDDESLHAIECLEKVCLCNKNYQLLIEILDKKQQLKDDPEIGLQIANIWQNFLNEINKAVVILEELSQKYPENIRIKEKLSSIYREQEDWQKLIAVYDERRKLAKSDAVQAQFLFLQGKIYEEELHDQKTAAEIYVKILTIIPGHLPTIKSLQRVYQKERNIAALTESYLAELAIADISRKRKEALHIFCAELFEKNLNEKDWAITHYLQVLKIDANNLVAIRGLQNLYRERKQYEKLVHVLIAELSIEKNARRLFLVEKELGEISLLQFENYNDAIVYYMKAHETLPEKHEVLARLQKLLRNEERWEEYTRYVEEELQYLSPKEKKKTTLELVDVYDKELSNKEKAIVHLESMLDEFGADTVILQHLQQLYGDNYEVDKLIDVLEKKLSFTSDNDAQVNLHFKIGSLLLKKLKEVDKAAVHFQKALELNPESKKIFNVLAKLYTKERNWLKLIELYSLRVRYVKGVEKEREFFYKMGTIFEKKLQRIDEAIKYYELALTVQSQDGGFAPALRSIRKLCEAKKDWTRVIEYLLAEVQHVKTAKERAALYFKIARIWEQKLGHPHQGVKYYLKVIDNHYHEPTAKHAIGLLKGIKNYTALCALLEQMIERCANEQKIYLLGELGNILFAEEHKITEAIAIYREILLLDSNNLQALNALETIYEKQRDWLEVTEIKRKKLEFTKQKNAICHLHIDLGRIYEHYLFEEKQAIHHYEQALKIQSQDVNLLHTLQNLYKNWGYFQEYLDLCHKEIFIINDNPRKIYLWSEMAIIWENRLFENNAAIICYKEILKIDSGNNNAIVALIRLYNYIEDYENLVDIYKLQISLALKANITGEILPLQLTTANILYHRLHRLDEAEEMYNKVLEISPENEKALEALRDLYKRKDDIEGQGQILEKAILLEKNRTKLAELYQQLGKVYEGDNRFEVKAAEAYEKAFEIENDAAILRILQKLYRDLHNDELLIGTNRRLLQTELSNKEQADLHFEMGCILHKKSLEKAVEEFQKVVEILPSHKKNLETLCQCWRETQNWSEFIAVMEQRISQESNRGVISLLYFEIGQVYAQQLENVDEAKNCYEKSIDYDRQNVQAIYHLADIFYEFQHWVAAQSLYQRLTHYPQKEVALEDIYYILGKISEKLSDTDTAILRYQKSVEYKADFALSLDHLANLYYDNAQWDEALLYYMKLENTPSRHAEIDMMNISLRLAIIKDKMGMTEGAIDGYLQHLKENRDQKQVLEGLARLHMEKGEWDTSIEYYEKLLQIEDSHQTLLKIAEVHEKNENWRECQLIYDKLCTEFPNNNDFFEKYITLSCKMQDWENAQSYVEKQMELCENNFQKVSCIMSLAKIHWEGSQDAEKAILSYEKTLEIIPQNFRAMQKIIDIYTCEKKYDQVIVVCEEYLQKFVEDDEEYKAILSSQAFCYLNHLDAAEKAADIYQRLCEIDPNHTEAHAALADIWATDKKQVENAITEHFYLILQNPFRRDSYNKLFNLYQKENLYDRMYLCCQGALMLGKLLPKEKIFLERITPRVPSGWLDTTTQEKFIPENMRGTLHEVMASVDAYTDKAYPPLWENYPSLEKQESFHENSEMQDCIYRILKFLSIDQVTVYTYDGDGIYLENTNPVSIVIGWKLWQKLTKNAQKFVVTRTLFYAARKQVMAYKLNNEEYVDCVSVLVESFAETGKPISEKREAIIRKLRNSLPRKIKKQLEERMDVLTEVFQADTNAYRLHLEKAANNCALLMSDSLKASIEGYCAVKNIDFANFRDTKYEEMIKALFCFNISEEHSVLRRELGLEIKWLK</sequence>
<dbReference type="KEGG" id="uam:UABAM_01975"/>
<dbReference type="Proteomes" id="UP000326354">
    <property type="component" value="Chromosome"/>
</dbReference>
<protein>
    <submittedName>
        <fullName evidence="3">Lipopolysaccharide assembly protein B</fullName>
    </submittedName>
</protein>
<accession>A0A5S9F3X2</accession>
<dbReference type="PANTHER" id="PTHR12558:SF13">
    <property type="entry name" value="CELL DIVISION CYCLE PROTEIN 27 HOMOLOG"/>
    <property type="match status" value="1"/>
</dbReference>
<dbReference type="InterPro" id="IPR011990">
    <property type="entry name" value="TPR-like_helical_dom_sf"/>
</dbReference>
<dbReference type="Pfam" id="PF13176">
    <property type="entry name" value="TPR_7"/>
    <property type="match status" value="1"/>
</dbReference>
<dbReference type="Pfam" id="PF13174">
    <property type="entry name" value="TPR_6"/>
    <property type="match status" value="1"/>
</dbReference>
<feature type="repeat" description="TPR" evidence="1">
    <location>
        <begin position="692"/>
        <end position="725"/>
    </location>
</feature>
<dbReference type="InterPro" id="IPR003107">
    <property type="entry name" value="HAT"/>
</dbReference>
<feature type="coiled-coil region" evidence="2">
    <location>
        <begin position="810"/>
        <end position="837"/>
    </location>
</feature>
<proteinExistence type="predicted"/>
<evidence type="ECO:0000313" key="4">
    <source>
        <dbReference type="Proteomes" id="UP000326354"/>
    </source>
</evidence>
<evidence type="ECO:0000256" key="2">
    <source>
        <dbReference type="SAM" id="Coils"/>
    </source>
</evidence>
<dbReference type="SUPFAM" id="SSF48452">
    <property type="entry name" value="TPR-like"/>
    <property type="match status" value="9"/>
</dbReference>
<reference evidence="3 4" key="1">
    <citation type="submission" date="2019-08" db="EMBL/GenBank/DDBJ databases">
        <title>Complete genome sequence of Candidatus Uab amorphum.</title>
        <authorList>
            <person name="Shiratori T."/>
            <person name="Suzuki S."/>
            <person name="Kakizawa Y."/>
            <person name="Ishida K."/>
        </authorList>
    </citation>
    <scope>NUCLEOTIDE SEQUENCE [LARGE SCALE GENOMIC DNA]</scope>
    <source>
        <strain evidence="3 4">SRT547</strain>
    </source>
</reference>
<dbReference type="Gene3D" id="1.25.40.10">
    <property type="entry name" value="Tetratricopeptide repeat domain"/>
    <property type="match status" value="11"/>
</dbReference>
<organism evidence="3 4">
    <name type="scientific">Uabimicrobium amorphum</name>
    <dbReference type="NCBI Taxonomy" id="2596890"/>
    <lineage>
        <taxon>Bacteria</taxon>
        <taxon>Pseudomonadati</taxon>
        <taxon>Planctomycetota</taxon>
        <taxon>Candidatus Uabimicrobiia</taxon>
        <taxon>Candidatus Uabimicrobiales</taxon>
        <taxon>Candidatus Uabimicrobiaceae</taxon>
        <taxon>Candidatus Uabimicrobium</taxon>
    </lineage>
</organism>
<dbReference type="PANTHER" id="PTHR12558">
    <property type="entry name" value="CELL DIVISION CYCLE 16,23,27"/>
    <property type="match status" value="1"/>
</dbReference>
<dbReference type="OrthoDB" id="9766710at2"/>
<keyword evidence="2" id="KW-0175">Coiled coil</keyword>
<name>A0A5S9F3X2_UABAM</name>
<dbReference type="InterPro" id="IPR019734">
    <property type="entry name" value="TPR_rpt"/>
</dbReference>
<gene>
    <name evidence="3" type="ORF">UABAM_01975</name>
</gene>
<evidence type="ECO:0000256" key="1">
    <source>
        <dbReference type="PROSITE-ProRule" id="PRU00339"/>
    </source>
</evidence>
<keyword evidence="4" id="KW-1185">Reference proteome</keyword>
<dbReference type="RefSeq" id="WP_151967815.1">
    <property type="nucleotide sequence ID" value="NZ_AP019860.1"/>
</dbReference>
<keyword evidence="1" id="KW-0802">TPR repeat</keyword>
<dbReference type="SUPFAM" id="SSF81901">
    <property type="entry name" value="HCP-like"/>
    <property type="match status" value="3"/>
</dbReference>
<dbReference type="PROSITE" id="PS50005">
    <property type="entry name" value="TPR"/>
    <property type="match status" value="3"/>
</dbReference>
<dbReference type="GO" id="GO:0006396">
    <property type="term" value="P:RNA processing"/>
    <property type="evidence" value="ECO:0007669"/>
    <property type="project" value="InterPro"/>
</dbReference>
<evidence type="ECO:0000313" key="3">
    <source>
        <dbReference type="EMBL" id="BBM83622.1"/>
    </source>
</evidence>
<dbReference type="Pfam" id="PF13181">
    <property type="entry name" value="TPR_8"/>
    <property type="match status" value="6"/>
</dbReference>
<dbReference type="EMBL" id="AP019860">
    <property type="protein sequence ID" value="BBM83622.1"/>
    <property type="molecule type" value="Genomic_DNA"/>
</dbReference>
<feature type="repeat" description="TPR" evidence="1">
    <location>
        <begin position="2216"/>
        <end position="2249"/>
    </location>
</feature>
<dbReference type="SMART" id="SM00386">
    <property type="entry name" value="HAT"/>
    <property type="match status" value="5"/>
</dbReference>
<feature type="repeat" description="TPR" evidence="1">
    <location>
        <begin position="1825"/>
        <end position="1858"/>
    </location>
</feature>
<dbReference type="SMART" id="SM00028">
    <property type="entry name" value="TPR"/>
    <property type="match status" value="25"/>
</dbReference>